<reference evidence="1 2" key="1">
    <citation type="submission" date="2016-02" db="EMBL/GenBank/DDBJ databases">
        <title>Secondary metabolites in Legionella.</title>
        <authorList>
            <person name="Tobias N.J."/>
            <person name="Bode H.B."/>
        </authorList>
    </citation>
    <scope>NUCLEOTIDE SEQUENCE [LARGE SCALE GENOMIC DNA]</scope>
    <source>
        <strain evidence="1 2">DSM 19216</strain>
    </source>
</reference>
<protein>
    <submittedName>
        <fullName evidence="1">Uncharacterized protein</fullName>
    </submittedName>
</protein>
<dbReference type="RefSeq" id="WP_058517747.1">
    <property type="nucleotide sequence ID" value="NZ_CAAAIE010000013.1"/>
</dbReference>
<dbReference type="Proteomes" id="UP000095229">
    <property type="component" value="Unassembled WGS sequence"/>
</dbReference>
<name>A0A1E5JSW0_9GAMM</name>
<dbReference type="AlphaFoldDB" id="A0A1E5JSW0"/>
<accession>A0A1E5JSW0</accession>
<organism evidence="1 2">
    <name type="scientific">Legionella parisiensis</name>
    <dbReference type="NCBI Taxonomy" id="45071"/>
    <lineage>
        <taxon>Bacteria</taxon>
        <taxon>Pseudomonadati</taxon>
        <taxon>Pseudomonadota</taxon>
        <taxon>Gammaproteobacteria</taxon>
        <taxon>Legionellales</taxon>
        <taxon>Legionellaceae</taxon>
        <taxon>Legionella</taxon>
    </lineage>
</organism>
<keyword evidence="2" id="KW-1185">Reference proteome</keyword>
<proteinExistence type="predicted"/>
<evidence type="ECO:0000313" key="1">
    <source>
        <dbReference type="EMBL" id="OEH47616.1"/>
    </source>
</evidence>
<gene>
    <name evidence="1" type="ORF">lpari_01376</name>
</gene>
<dbReference type="PATRIC" id="fig|45071.6.peg.2057"/>
<dbReference type="OrthoDB" id="5650214at2"/>
<comment type="caution">
    <text evidence="1">The sequence shown here is derived from an EMBL/GenBank/DDBJ whole genome shotgun (WGS) entry which is preliminary data.</text>
</comment>
<sequence length="70" mass="8084">MMLFRRFTTSSLPKTIKPTPPTNRFFKDINWSIVRRNETESELSKPVKTIVNELENTSSADAQGPTPRFK</sequence>
<dbReference type="EMBL" id="LSOG01000042">
    <property type="protein sequence ID" value="OEH47616.1"/>
    <property type="molecule type" value="Genomic_DNA"/>
</dbReference>
<evidence type="ECO:0000313" key="2">
    <source>
        <dbReference type="Proteomes" id="UP000095229"/>
    </source>
</evidence>